<proteinExistence type="predicted"/>
<name>A0A2Z7CW05_9LAMI</name>
<gene>
    <name evidence="1" type="ORF">F511_22983</name>
</gene>
<evidence type="ECO:0000313" key="1">
    <source>
        <dbReference type="EMBL" id="KZV48829.1"/>
    </source>
</evidence>
<keyword evidence="2" id="KW-1185">Reference proteome</keyword>
<protein>
    <submittedName>
        <fullName evidence="1">Uncharacterized protein</fullName>
    </submittedName>
</protein>
<dbReference type="AlphaFoldDB" id="A0A2Z7CW05"/>
<dbReference type="EMBL" id="KQ993809">
    <property type="protein sequence ID" value="KZV48829.1"/>
    <property type="molecule type" value="Genomic_DNA"/>
</dbReference>
<accession>A0A2Z7CW05</accession>
<organism evidence="1 2">
    <name type="scientific">Dorcoceras hygrometricum</name>
    <dbReference type="NCBI Taxonomy" id="472368"/>
    <lineage>
        <taxon>Eukaryota</taxon>
        <taxon>Viridiplantae</taxon>
        <taxon>Streptophyta</taxon>
        <taxon>Embryophyta</taxon>
        <taxon>Tracheophyta</taxon>
        <taxon>Spermatophyta</taxon>
        <taxon>Magnoliopsida</taxon>
        <taxon>eudicotyledons</taxon>
        <taxon>Gunneridae</taxon>
        <taxon>Pentapetalae</taxon>
        <taxon>asterids</taxon>
        <taxon>lamiids</taxon>
        <taxon>Lamiales</taxon>
        <taxon>Gesneriaceae</taxon>
        <taxon>Didymocarpoideae</taxon>
        <taxon>Trichosporeae</taxon>
        <taxon>Loxocarpinae</taxon>
        <taxon>Dorcoceras</taxon>
    </lineage>
</organism>
<reference evidence="1 2" key="1">
    <citation type="journal article" date="2015" name="Proc. Natl. Acad. Sci. U.S.A.">
        <title>The resurrection genome of Boea hygrometrica: A blueprint for survival of dehydration.</title>
        <authorList>
            <person name="Xiao L."/>
            <person name="Yang G."/>
            <person name="Zhang L."/>
            <person name="Yang X."/>
            <person name="Zhao S."/>
            <person name="Ji Z."/>
            <person name="Zhou Q."/>
            <person name="Hu M."/>
            <person name="Wang Y."/>
            <person name="Chen M."/>
            <person name="Xu Y."/>
            <person name="Jin H."/>
            <person name="Xiao X."/>
            <person name="Hu G."/>
            <person name="Bao F."/>
            <person name="Hu Y."/>
            <person name="Wan P."/>
            <person name="Li L."/>
            <person name="Deng X."/>
            <person name="Kuang T."/>
            <person name="Xiang C."/>
            <person name="Zhu J.K."/>
            <person name="Oliver M.J."/>
            <person name="He Y."/>
        </authorList>
    </citation>
    <scope>NUCLEOTIDE SEQUENCE [LARGE SCALE GENOMIC DNA]</scope>
    <source>
        <strain evidence="2">cv. XS01</strain>
    </source>
</reference>
<dbReference type="Proteomes" id="UP000250235">
    <property type="component" value="Unassembled WGS sequence"/>
</dbReference>
<evidence type="ECO:0000313" key="2">
    <source>
        <dbReference type="Proteomes" id="UP000250235"/>
    </source>
</evidence>
<sequence>MHETLILEIEKETVRSIGDEKNWKIVTNIMSNSISDIQQKIVMLLGFVIHLINVFSPIQRTLCALLTYLSWSNSIIAALVQFAKAHKSFILHIGPCLPTRHISALARSDSSMIPYL</sequence>